<dbReference type="RefSeq" id="WP_015403672.1">
    <property type="nucleotide sequence ID" value="NC_020304.1"/>
</dbReference>
<dbReference type="eggNOG" id="ENOG5032WII">
    <property type="taxonomic scope" value="Bacteria"/>
</dbReference>
<reference evidence="2" key="1">
    <citation type="journal article" date="2013" name="Stand. Genomic Sci.">
        <title>Complete genome sequence of Desulfocapsa sulfexigens, a marine deltaproteobacterium specialized in disproportionating inorganic sulfur compounds.</title>
        <authorList>
            <person name="Finster K.W."/>
            <person name="Kjeldsen K.U."/>
            <person name="Kube M."/>
            <person name="Reinhardt R."/>
            <person name="Mussmann M."/>
            <person name="Amann R."/>
            <person name="Schreiber L."/>
        </authorList>
    </citation>
    <scope>NUCLEOTIDE SEQUENCE [LARGE SCALE GENOMIC DNA]</scope>
    <source>
        <strain evidence="2">DSM 10523 / SB164P1</strain>
    </source>
</reference>
<dbReference type="Proteomes" id="UP000011721">
    <property type="component" value="Chromosome"/>
</dbReference>
<dbReference type="HOGENOM" id="CLU_074357_1_0_7"/>
<evidence type="ECO:0000313" key="1">
    <source>
        <dbReference type="EMBL" id="AGF77981.1"/>
    </source>
</evidence>
<organism evidence="1 2">
    <name type="scientific">Desulfocapsa sulfexigens (strain DSM 10523 / SB164P1)</name>
    <dbReference type="NCBI Taxonomy" id="1167006"/>
    <lineage>
        <taxon>Bacteria</taxon>
        <taxon>Pseudomonadati</taxon>
        <taxon>Thermodesulfobacteriota</taxon>
        <taxon>Desulfobulbia</taxon>
        <taxon>Desulfobulbales</taxon>
        <taxon>Desulfocapsaceae</taxon>
        <taxon>Desulfocapsa</taxon>
    </lineage>
</organism>
<dbReference type="PROSITE" id="PS51257">
    <property type="entry name" value="PROKAR_LIPOPROTEIN"/>
    <property type="match status" value="1"/>
</dbReference>
<gene>
    <name evidence="1" type="ordered locus">UWK_01421</name>
</gene>
<dbReference type="AlphaFoldDB" id="M1PNK0"/>
<proteinExistence type="predicted"/>
<dbReference type="OrthoDB" id="191213at2"/>
<dbReference type="KEGG" id="dsf:UWK_01421"/>
<dbReference type="Gene3D" id="1.25.40.920">
    <property type="entry name" value="TRAP transporter T-component"/>
    <property type="match status" value="1"/>
</dbReference>
<dbReference type="STRING" id="1167006.UWK_01421"/>
<accession>M1PNK0</accession>
<name>M1PNK0_DESSD</name>
<sequence length="285" mass="31809">MKIQIVRLPLLFLVLQILSGCAGMIADSFMRPAITNLQQQTDIELVCEGTPAILLMIDSMVASDPENKDLLMTATKAFSGYAAALDACNKPHRAAMVSVKARRYGLSLLWPNSDLHILATLPLPDLQKRLAGLSDSDVDSLFWAGNGWGTWILHQQGTPASLAQLIRVEQIMLRVLELDERYYYGAAHLFLGAYYGSKPPLLGGDFEKSRHHFERALGFSNREYLPGLVLYAETYARMSFDRELFSSLLQEVLDFPLESRPDLGLANQLAKLKARELLGGVEEYF</sequence>
<dbReference type="Pfam" id="PF16811">
    <property type="entry name" value="TAtT"/>
    <property type="match status" value="1"/>
</dbReference>
<evidence type="ECO:0000313" key="2">
    <source>
        <dbReference type="Proteomes" id="UP000011721"/>
    </source>
</evidence>
<dbReference type="PATRIC" id="fig|1167006.5.peg.1567"/>
<dbReference type="InterPro" id="IPR038537">
    <property type="entry name" value="TatT_sf"/>
</dbReference>
<keyword evidence="2" id="KW-1185">Reference proteome</keyword>
<protein>
    <recommendedName>
        <fullName evidence="3">TRAP transporter T-component</fullName>
    </recommendedName>
</protein>
<dbReference type="InterPro" id="IPR031823">
    <property type="entry name" value="TatT"/>
</dbReference>
<dbReference type="EMBL" id="CP003985">
    <property type="protein sequence ID" value="AGF77981.1"/>
    <property type="molecule type" value="Genomic_DNA"/>
</dbReference>
<evidence type="ECO:0008006" key="3">
    <source>
        <dbReference type="Google" id="ProtNLM"/>
    </source>
</evidence>